<keyword evidence="3" id="KW-0732">Signal</keyword>
<dbReference type="AlphaFoldDB" id="A0ABD1NGT0"/>
<evidence type="ECO:0000256" key="1">
    <source>
        <dbReference type="ARBA" id="ARBA00022884"/>
    </source>
</evidence>
<dbReference type="PANTHER" id="PTHR48025:SF1">
    <property type="entry name" value="RRM DOMAIN-CONTAINING PROTEIN"/>
    <property type="match status" value="1"/>
</dbReference>
<feature type="chain" id="PRO_5044772357" description="RRM domain-containing protein" evidence="3">
    <location>
        <begin position="31"/>
        <end position="185"/>
    </location>
</feature>
<accession>A0ABD1NGT0</accession>
<protein>
    <recommendedName>
        <fullName evidence="4">RRM domain-containing protein</fullName>
    </recommendedName>
</protein>
<gene>
    <name evidence="5" type="ORF">Fmac_001319</name>
</gene>
<keyword evidence="1 2" id="KW-0694">RNA-binding</keyword>
<comment type="caution">
    <text evidence="5">The sequence shown here is derived from an EMBL/GenBank/DDBJ whole genome shotgun (WGS) entry which is preliminary data.</text>
</comment>
<evidence type="ECO:0000259" key="4">
    <source>
        <dbReference type="PROSITE" id="PS50102"/>
    </source>
</evidence>
<feature type="domain" description="RRM" evidence="4">
    <location>
        <begin position="113"/>
        <end position="180"/>
    </location>
</feature>
<dbReference type="GO" id="GO:0003723">
    <property type="term" value="F:RNA binding"/>
    <property type="evidence" value="ECO:0007669"/>
    <property type="project" value="UniProtKB-UniRule"/>
</dbReference>
<dbReference type="PANTHER" id="PTHR48025">
    <property type="entry name" value="OS02G0815200 PROTEIN"/>
    <property type="match status" value="1"/>
</dbReference>
<dbReference type="PROSITE" id="PS50102">
    <property type="entry name" value="RRM"/>
    <property type="match status" value="1"/>
</dbReference>
<evidence type="ECO:0000256" key="3">
    <source>
        <dbReference type="SAM" id="SignalP"/>
    </source>
</evidence>
<evidence type="ECO:0000313" key="6">
    <source>
        <dbReference type="Proteomes" id="UP001603857"/>
    </source>
</evidence>
<evidence type="ECO:0000256" key="2">
    <source>
        <dbReference type="PROSITE-ProRule" id="PRU00176"/>
    </source>
</evidence>
<dbReference type="Proteomes" id="UP001603857">
    <property type="component" value="Unassembled WGS sequence"/>
</dbReference>
<evidence type="ECO:0000313" key="5">
    <source>
        <dbReference type="EMBL" id="KAL2347319.1"/>
    </source>
</evidence>
<reference evidence="5 6" key="1">
    <citation type="submission" date="2024-08" db="EMBL/GenBank/DDBJ databases">
        <title>Insights into the chromosomal genome structure of Flemingia macrophylla.</title>
        <authorList>
            <person name="Ding Y."/>
            <person name="Zhao Y."/>
            <person name="Bi W."/>
            <person name="Wu M."/>
            <person name="Zhao G."/>
            <person name="Gong Y."/>
            <person name="Li W."/>
            <person name="Zhang P."/>
        </authorList>
    </citation>
    <scope>NUCLEOTIDE SEQUENCE [LARGE SCALE GENOMIC DNA]</scope>
    <source>
        <strain evidence="5">DYQJB</strain>
        <tissue evidence="5">Leaf</tissue>
    </source>
</reference>
<sequence>MFLRPSWYVFRFRWSCTVVLWRLGFVGVRVSEINEEEVDMVGDRMSKTKVIHKFEKCRGRLGDVSITSFMIRPLGGVGGLGLSPCLRWRKLKRRLSSSMAISRGGGGFSDSENCVHVGNLAWGVDNLALESLFREQRKVLEARVIYDRESGRSKGFGFVTYNSPDEDLNGRAIRVSMADRKPKQF</sequence>
<dbReference type="SUPFAM" id="SSF54928">
    <property type="entry name" value="RNA-binding domain, RBD"/>
    <property type="match status" value="1"/>
</dbReference>
<dbReference type="EMBL" id="JBGMDY010000001">
    <property type="protein sequence ID" value="KAL2347319.1"/>
    <property type="molecule type" value="Genomic_DNA"/>
</dbReference>
<dbReference type="Gene3D" id="3.30.70.330">
    <property type="match status" value="1"/>
</dbReference>
<dbReference type="InterPro" id="IPR050502">
    <property type="entry name" value="Euk_RNA-bind_prot"/>
</dbReference>
<dbReference type="InterPro" id="IPR012677">
    <property type="entry name" value="Nucleotide-bd_a/b_plait_sf"/>
</dbReference>
<keyword evidence="6" id="KW-1185">Reference proteome</keyword>
<dbReference type="Pfam" id="PF00076">
    <property type="entry name" value="RRM_1"/>
    <property type="match status" value="1"/>
</dbReference>
<dbReference type="SMART" id="SM00360">
    <property type="entry name" value="RRM"/>
    <property type="match status" value="1"/>
</dbReference>
<proteinExistence type="predicted"/>
<dbReference type="InterPro" id="IPR035979">
    <property type="entry name" value="RBD_domain_sf"/>
</dbReference>
<dbReference type="InterPro" id="IPR000504">
    <property type="entry name" value="RRM_dom"/>
</dbReference>
<organism evidence="5 6">
    <name type="scientific">Flemingia macrophylla</name>
    <dbReference type="NCBI Taxonomy" id="520843"/>
    <lineage>
        <taxon>Eukaryota</taxon>
        <taxon>Viridiplantae</taxon>
        <taxon>Streptophyta</taxon>
        <taxon>Embryophyta</taxon>
        <taxon>Tracheophyta</taxon>
        <taxon>Spermatophyta</taxon>
        <taxon>Magnoliopsida</taxon>
        <taxon>eudicotyledons</taxon>
        <taxon>Gunneridae</taxon>
        <taxon>Pentapetalae</taxon>
        <taxon>rosids</taxon>
        <taxon>fabids</taxon>
        <taxon>Fabales</taxon>
        <taxon>Fabaceae</taxon>
        <taxon>Papilionoideae</taxon>
        <taxon>50 kb inversion clade</taxon>
        <taxon>NPAAA clade</taxon>
        <taxon>indigoferoid/millettioid clade</taxon>
        <taxon>Phaseoleae</taxon>
        <taxon>Flemingia</taxon>
    </lineage>
</organism>
<feature type="signal peptide" evidence="3">
    <location>
        <begin position="1"/>
        <end position="30"/>
    </location>
</feature>
<name>A0ABD1NGT0_9FABA</name>